<protein>
    <submittedName>
        <fullName evidence="2">Uncharacterized protein</fullName>
    </submittedName>
</protein>
<feature type="compositionally biased region" description="Polar residues" evidence="1">
    <location>
        <begin position="15"/>
        <end position="34"/>
    </location>
</feature>
<comment type="caution">
    <text evidence="2">The sequence shown here is derived from an EMBL/GenBank/DDBJ whole genome shotgun (WGS) entry which is preliminary data.</text>
</comment>
<proteinExistence type="predicted"/>
<sequence>PSSSSSSPLSSISSTGKKQQLVNGTNMTESQNPT</sequence>
<organism evidence="2 4">
    <name type="scientific">Rotaria socialis</name>
    <dbReference type="NCBI Taxonomy" id="392032"/>
    <lineage>
        <taxon>Eukaryota</taxon>
        <taxon>Metazoa</taxon>
        <taxon>Spiralia</taxon>
        <taxon>Gnathifera</taxon>
        <taxon>Rotifera</taxon>
        <taxon>Eurotatoria</taxon>
        <taxon>Bdelloidea</taxon>
        <taxon>Philodinida</taxon>
        <taxon>Philodinidae</taxon>
        <taxon>Rotaria</taxon>
    </lineage>
</organism>
<feature type="non-terminal residue" evidence="2">
    <location>
        <position position="1"/>
    </location>
</feature>
<gene>
    <name evidence="2" type="ORF">UJA718_LOCUS45759</name>
    <name evidence="3" type="ORF">UJA718_LOCUS46359</name>
</gene>
<feature type="non-terminal residue" evidence="2">
    <location>
        <position position="34"/>
    </location>
</feature>
<dbReference type="AlphaFoldDB" id="A0A821VHF8"/>
<evidence type="ECO:0000313" key="2">
    <source>
        <dbReference type="EMBL" id="CAF4906234.1"/>
    </source>
</evidence>
<dbReference type="EMBL" id="CAJOBP010082542">
    <property type="protein sequence ID" value="CAF4919611.1"/>
    <property type="molecule type" value="Genomic_DNA"/>
</dbReference>
<keyword evidence="4" id="KW-1185">Reference proteome</keyword>
<evidence type="ECO:0000256" key="1">
    <source>
        <dbReference type="SAM" id="MobiDB-lite"/>
    </source>
</evidence>
<feature type="region of interest" description="Disordered" evidence="1">
    <location>
        <begin position="1"/>
        <end position="34"/>
    </location>
</feature>
<name>A0A821VHF8_9BILA</name>
<dbReference type="EMBL" id="CAJOBP010078335">
    <property type="protein sequence ID" value="CAF4906234.1"/>
    <property type="molecule type" value="Genomic_DNA"/>
</dbReference>
<evidence type="ECO:0000313" key="4">
    <source>
        <dbReference type="Proteomes" id="UP000663873"/>
    </source>
</evidence>
<feature type="compositionally biased region" description="Low complexity" evidence="1">
    <location>
        <begin position="1"/>
        <end position="14"/>
    </location>
</feature>
<reference evidence="2" key="1">
    <citation type="submission" date="2021-02" db="EMBL/GenBank/DDBJ databases">
        <authorList>
            <person name="Nowell W R."/>
        </authorList>
    </citation>
    <scope>NUCLEOTIDE SEQUENCE</scope>
</reference>
<dbReference type="Proteomes" id="UP000663873">
    <property type="component" value="Unassembled WGS sequence"/>
</dbReference>
<evidence type="ECO:0000313" key="3">
    <source>
        <dbReference type="EMBL" id="CAF4919611.1"/>
    </source>
</evidence>
<accession>A0A821VHF8</accession>